<protein>
    <submittedName>
        <fullName evidence="2">Transglycosylase SLT domain-containing protein</fullName>
    </submittedName>
</protein>
<evidence type="ECO:0000313" key="3">
    <source>
        <dbReference type="Proteomes" id="UP000463883"/>
    </source>
</evidence>
<dbReference type="CDD" id="cd16896">
    <property type="entry name" value="LT_Slt70-like"/>
    <property type="match status" value="1"/>
</dbReference>
<proteinExistence type="predicted"/>
<dbReference type="InterPro" id="IPR008258">
    <property type="entry name" value="Transglycosylase_SLT_dom_1"/>
</dbReference>
<dbReference type="InterPro" id="IPR023346">
    <property type="entry name" value="Lysozyme-like_dom_sf"/>
</dbReference>
<dbReference type="PANTHER" id="PTHR37423">
    <property type="entry name" value="SOLUBLE LYTIC MUREIN TRANSGLYCOSYLASE-RELATED"/>
    <property type="match status" value="1"/>
</dbReference>
<dbReference type="RefSeq" id="WP_162363350.1">
    <property type="nucleotide sequence ID" value="NZ_CP047591.1"/>
</dbReference>
<reference evidence="2 3" key="1">
    <citation type="submission" date="2020-01" db="EMBL/GenBank/DDBJ databases">
        <title>Genomic analysis of Aminipila sp. CBA3637.</title>
        <authorList>
            <person name="Kim Y.B."/>
            <person name="Roh S.W."/>
        </authorList>
    </citation>
    <scope>NUCLEOTIDE SEQUENCE [LARGE SCALE GENOMIC DNA]</scope>
    <source>
        <strain evidence="2 3">CBA3637</strain>
    </source>
</reference>
<dbReference type="PANTHER" id="PTHR37423:SF2">
    <property type="entry name" value="MEMBRANE-BOUND LYTIC MUREIN TRANSGLYCOSYLASE C"/>
    <property type="match status" value="1"/>
</dbReference>
<dbReference type="AlphaFoldDB" id="A0A6P1MRG2"/>
<sequence>MTRNRKIIVFLVFVFALFIAREIVYNISYPMLYKDYVMKYSREYNIDPYFLMAVIKTESKFDKDATSHKGAIGLMQLTGSTAEWIAESMSVEGFNRTDLYNPELNIKMGSWYIDNIRKEFGSTELILAAYNAGRGNVNKWISNSLISEDGEDIDNIPYSETVKYIKKVKLNEKIYRILYRIN</sequence>
<organism evidence="2 3">
    <name type="scientific">Aminipila terrae</name>
    <dbReference type="NCBI Taxonomy" id="2697030"/>
    <lineage>
        <taxon>Bacteria</taxon>
        <taxon>Bacillati</taxon>
        <taxon>Bacillota</taxon>
        <taxon>Clostridia</taxon>
        <taxon>Peptostreptococcales</taxon>
        <taxon>Anaerovoracaceae</taxon>
        <taxon>Aminipila</taxon>
    </lineage>
</organism>
<dbReference type="SUPFAM" id="SSF53955">
    <property type="entry name" value="Lysozyme-like"/>
    <property type="match status" value="1"/>
</dbReference>
<evidence type="ECO:0000313" key="2">
    <source>
        <dbReference type="EMBL" id="QHI73585.1"/>
    </source>
</evidence>
<evidence type="ECO:0000259" key="1">
    <source>
        <dbReference type="Pfam" id="PF01464"/>
    </source>
</evidence>
<accession>A0A6P1MRG2</accession>
<dbReference type="Proteomes" id="UP000463883">
    <property type="component" value="Chromosome"/>
</dbReference>
<keyword evidence="3" id="KW-1185">Reference proteome</keyword>
<dbReference type="KEGG" id="amic:Ami3637_15450"/>
<dbReference type="Pfam" id="PF01464">
    <property type="entry name" value="SLT"/>
    <property type="match status" value="1"/>
</dbReference>
<feature type="domain" description="Transglycosylase SLT" evidence="1">
    <location>
        <begin position="36"/>
        <end position="144"/>
    </location>
</feature>
<name>A0A6P1MRG2_9FIRM</name>
<dbReference type="EMBL" id="CP047591">
    <property type="protein sequence ID" value="QHI73585.1"/>
    <property type="molecule type" value="Genomic_DNA"/>
</dbReference>
<gene>
    <name evidence="2" type="ORF">Ami3637_15450</name>
</gene>
<dbReference type="Gene3D" id="1.10.530.10">
    <property type="match status" value="1"/>
</dbReference>